<dbReference type="EMBL" id="JAOPHQ010000516">
    <property type="protein sequence ID" value="KAK0154441.1"/>
    <property type="molecule type" value="Genomic_DNA"/>
</dbReference>
<sequence>MEPKGKAKLKCYHKDKEYELDFQVVDGNSPAIIGRDACTELGLIKRVFKIGNEDNILGEYEDLFTGLGCVPGLHHIQLDKEVPPVIHAPRKVPVALKDKVKVELNRMEDI</sequence>
<accession>A0AA47P835</accession>
<name>A0AA47P835_MERPO</name>
<protein>
    <submittedName>
        <fullName evidence="1">Uncharacterized protein</fullName>
    </submittedName>
</protein>
<keyword evidence="2" id="KW-1185">Reference proteome</keyword>
<dbReference type="AlphaFoldDB" id="A0AA47P835"/>
<reference evidence="1" key="1">
    <citation type="journal article" date="2023" name="Front. Mar. Sci.">
        <title>A new Merluccius polli reference genome to investigate the effects of global change in West African waters.</title>
        <authorList>
            <person name="Mateo J.L."/>
            <person name="Blanco-Fernandez C."/>
            <person name="Garcia-Vazquez E."/>
            <person name="Machado-Schiaffino G."/>
        </authorList>
    </citation>
    <scope>NUCLEOTIDE SEQUENCE</scope>
    <source>
        <strain evidence="1">C29</strain>
        <tissue evidence="1">Fin</tissue>
    </source>
</reference>
<evidence type="ECO:0000313" key="1">
    <source>
        <dbReference type="EMBL" id="KAK0154441.1"/>
    </source>
</evidence>
<dbReference type="Proteomes" id="UP001174136">
    <property type="component" value="Unassembled WGS sequence"/>
</dbReference>
<gene>
    <name evidence="1" type="ORF">N1851_003463</name>
</gene>
<proteinExistence type="predicted"/>
<comment type="caution">
    <text evidence="1">The sequence shown here is derived from an EMBL/GenBank/DDBJ whole genome shotgun (WGS) entry which is preliminary data.</text>
</comment>
<evidence type="ECO:0000313" key="2">
    <source>
        <dbReference type="Proteomes" id="UP001174136"/>
    </source>
</evidence>
<organism evidence="1 2">
    <name type="scientific">Merluccius polli</name>
    <name type="common">Benguela hake</name>
    <name type="synonym">Merluccius cadenati</name>
    <dbReference type="NCBI Taxonomy" id="89951"/>
    <lineage>
        <taxon>Eukaryota</taxon>
        <taxon>Metazoa</taxon>
        <taxon>Chordata</taxon>
        <taxon>Craniata</taxon>
        <taxon>Vertebrata</taxon>
        <taxon>Euteleostomi</taxon>
        <taxon>Actinopterygii</taxon>
        <taxon>Neopterygii</taxon>
        <taxon>Teleostei</taxon>
        <taxon>Neoteleostei</taxon>
        <taxon>Acanthomorphata</taxon>
        <taxon>Zeiogadaria</taxon>
        <taxon>Gadariae</taxon>
        <taxon>Gadiformes</taxon>
        <taxon>Gadoidei</taxon>
        <taxon>Merlucciidae</taxon>
        <taxon>Merluccius</taxon>
    </lineage>
</organism>